<name>D3G0X2_ALKPO</name>
<dbReference type="HOGENOM" id="CLU_2680061_0_0_9"/>
<organism evidence="1 2">
    <name type="scientific">Alkalihalophilus pseudofirmus (strain ATCC BAA-2126 / JCM 17055 / OF4)</name>
    <name type="common">Bacillus pseudofirmus</name>
    <dbReference type="NCBI Taxonomy" id="398511"/>
    <lineage>
        <taxon>Bacteria</taxon>
        <taxon>Bacillati</taxon>
        <taxon>Bacillota</taxon>
        <taxon>Bacilli</taxon>
        <taxon>Bacillales</taxon>
        <taxon>Bacillaceae</taxon>
        <taxon>Alkalihalophilus</taxon>
    </lineage>
</organism>
<proteinExistence type="predicted"/>
<accession>D3G0X2</accession>
<evidence type="ECO:0000313" key="1">
    <source>
        <dbReference type="EMBL" id="ADC51998.1"/>
    </source>
</evidence>
<dbReference type="Proteomes" id="UP000001544">
    <property type="component" value="Plasmid pBpOF4-01"/>
</dbReference>
<geneLocation type="plasmid" evidence="1 2">
    <name>pBpOF4-01</name>
</geneLocation>
<gene>
    <name evidence="1" type="ordered locus">BpOF4_19994</name>
</gene>
<keyword evidence="2" id="KW-1185">Reference proteome</keyword>
<protein>
    <submittedName>
        <fullName evidence="1">Uncharacterized protein</fullName>
    </submittedName>
</protein>
<dbReference type="KEGG" id="bpf:BpOF4_19994"/>
<dbReference type="AlphaFoldDB" id="D3G0X2"/>
<reference evidence="1 2" key="1">
    <citation type="journal article" date="2011" name="Environ. Microbiol.">
        <title>Genome of alkaliphilic Bacillus pseudofirmus OF4 reveals adaptations that support the ability to grow in an external pH range from 7.5 to 11.4.</title>
        <authorList>
            <person name="Janto B."/>
            <person name="Ahmed A."/>
            <person name="Ito M."/>
            <person name="Liu J."/>
            <person name="Hicks D.B."/>
            <person name="Pagni S."/>
            <person name="Fackelmayer O.J."/>
            <person name="Smith T.A."/>
            <person name="Earl J."/>
            <person name="Elbourne L.D."/>
            <person name="Hassan K."/>
            <person name="Paulsen I.T."/>
            <person name="Kolsto A.B."/>
            <person name="Tourasse N.J."/>
            <person name="Ehrlich G.D."/>
            <person name="Boissy R."/>
            <person name="Ivey D.M."/>
            <person name="Li G."/>
            <person name="Xue Y."/>
            <person name="Ma Y."/>
            <person name="Hu F.Z."/>
            <person name="Krulwich T.A."/>
        </authorList>
    </citation>
    <scope>NUCLEOTIDE SEQUENCE [LARGE SCALE GENOMIC DNA]</scope>
    <source>
        <strain evidence="2">ATCC BAA-2126 / JCM 17055 / OF4</strain>
    </source>
</reference>
<dbReference type="RefSeq" id="WP_012960927.1">
    <property type="nucleotide sequence ID" value="NC_013792.1"/>
</dbReference>
<dbReference type="EMBL" id="CP001879">
    <property type="protein sequence ID" value="ADC51998.1"/>
    <property type="molecule type" value="Genomic_DNA"/>
</dbReference>
<evidence type="ECO:0000313" key="2">
    <source>
        <dbReference type="Proteomes" id="UP000001544"/>
    </source>
</evidence>
<sequence length="74" mass="8486">MRAALFQAALSEDFNRIIHEHLKEGKELPRPRWGESDDSVWLEAPAKQKVITEEKQPFLISQSKKNGKISIVIT</sequence>
<keyword evidence="1" id="KW-0614">Plasmid</keyword>